<feature type="binding site" evidence="3">
    <location>
        <begin position="12"/>
        <end position="13"/>
    </location>
    <ligand>
        <name>D-ribulose 5-phosphate</name>
        <dbReference type="ChEBI" id="CHEBI:58121"/>
    </ligand>
</feature>
<dbReference type="InterPro" id="IPR003500">
    <property type="entry name" value="RpiB_LacA_LacB"/>
</dbReference>
<dbReference type="EMBL" id="MQWB01000001">
    <property type="protein sequence ID" value="OZC04621.1"/>
    <property type="molecule type" value="Genomic_DNA"/>
</dbReference>
<dbReference type="Gene3D" id="3.40.1400.10">
    <property type="entry name" value="Sugar-phosphate isomerase, RpiB/LacA/LacB"/>
    <property type="match status" value="1"/>
</dbReference>
<dbReference type="GO" id="GO:0005975">
    <property type="term" value="P:carbohydrate metabolic process"/>
    <property type="evidence" value="ECO:0007669"/>
    <property type="project" value="InterPro"/>
</dbReference>
<dbReference type="FunCoup" id="A0A259U3T7">
    <property type="interactions" value="225"/>
</dbReference>
<dbReference type="InterPro" id="IPR036569">
    <property type="entry name" value="RpiB_LacA_LacB_sf"/>
</dbReference>
<keyword evidence="5" id="KW-1185">Reference proteome</keyword>
<dbReference type="GO" id="GO:0016861">
    <property type="term" value="F:intramolecular oxidoreductase activity, interconverting aldoses and ketoses"/>
    <property type="evidence" value="ECO:0007669"/>
    <property type="project" value="UniProtKB-ARBA"/>
</dbReference>
<protein>
    <submittedName>
        <fullName evidence="4">Ribose 5-phosphate isomerase B</fullName>
    </submittedName>
</protein>
<accession>A0A259U3T7</accession>
<dbReference type="AlphaFoldDB" id="A0A259U3T7"/>
<reference evidence="4 5" key="1">
    <citation type="submission" date="2016-11" db="EMBL/GenBank/DDBJ databases">
        <title>Study of marine rhodopsin-containing bacteria.</title>
        <authorList>
            <person name="Yoshizawa S."/>
            <person name="Kumagai Y."/>
            <person name="Kogure K."/>
        </authorList>
    </citation>
    <scope>NUCLEOTIDE SEQUENCE [LARGE SCALE GENOMIC DNA]</scope>
    <source>
        <strain evidence="4 5">SG-29</strain>
    </source>
</reference>
<name>A0A259U3T7_9BACT</name>
<gene>
    <name evidence="4" type="ORF">BSZ36_06355</name>
</gene>
<evidence type="ECO:0000256" key="1">
    <source>
        <dbReference type="ARBA" id="ARBA00008754"/>
    </source>
</evidence>
<evidence type="ECO:0000313" key="4">
    <source>
        <dbReference type="EMBL" id="OZC04621.1"/>
    </source>
</evidence>
<proteinExistence type="inferred from homology"/>
<dbReference type="NCBIfam" id="TIGR01120">
    <property type="entry name" value="rpiB"/>
    <property type="match status" value="1"/>
</dbReference>
<dbReference type="Pfam" id="PF02502">
    <property type="entry name" value="LacAB_rpiB"/>
    <property type="match status" value="1"/>
</dbReference>
<feature type="binding site" evidence="3">
    <location>
        <begin position="70"/>
        <end position="74"/>
    </location>
    <ligand>
        <name>D-ribulose 5-phosphate</name>
        <dbReference type="ChEBI" id="CHEBI:58121"/>
    </ligand>
</feature>
<dbReference type="PANTHER" id="PTHR30345:SF0">
    <property type="entry name" value="DNA DAMAGE-REPAIR_TOLERATION PROTEIN DRT102"/>
    <property type="match status" value="1"/>
</dbReference>
<feature type="binding site" evidence="3">
    <location>
        <position position="136"/>
    </location>
    <ligand>
        <name>D-ribulose 5-phosphate</name>
        <dbReference type="ChEBI" id="CHEBI:58121"/>
    </ligand>
</feature>
<feature type="binding site" evidence="3">
    <location>
        <position position="103"/>
    </location>
    <ligand>
        <name>D-ribulose 5-phosphate</name>
        <dbReference type="ChEBI" id="CHEBI:58121"/>
    </ligand>
</feature>
<dbReference type="InterPro" id="IPR004785">
    <property type="entry name" value="RpiB"/>
</dbReference>
<dbReference type="NCBIfam" id="TIGR00689">
    <property type="entry name" value="rpiB_lacA_lacB"/>
    <property type="match status" value="1"/>
</dbReference>
<comment type="similarity">
    <text evidence="1">Belongs to the LacAB/RpiB family.</text>
</comment>
<dbReference type="NCBIfam" id="NF004051">
    <property type="entry name" value="PRK05571.1"/>
    <property type="match status" value="1"/>
</dbReference>
<keyword evidence="2 4" id="KW-0413">Isomerase</keyword>
<sequence length="161" mass="16957">MPPPKTLAVGCDHGGFDLKAPLVAYAQSLGWTVRDVGTTSTDSVDYPDFAFAVARLVQTGAVARGLMIDGVGVGSAMVCNKVPGVRAALCPDVFSAFNARAHNDANVITLGSRTMGVESCKRILAEFLATDFEGGRHAARVQKLMDVEARFLPGDDCGCHE</sequence>
<dbReference type="PIRSF" id="PIRSF005384">
    <property type="entry name" value="RpiB_LacA_B"/>
    <property type="match status" value="1"/>
</dbReference>
<evidence type="ECO:0000256" key="2">
    <source>
        <dbReference type="ARBA" id="ARBA00023235"/>
    </source>
</evidence>
<dbReference type="InParanoid" id="A0A259U3T7"/>
<dbReference type="SUPFAM" id="SSF89623">
    <property type="entry name" value="Ribose/Galactose isomerase RpiB/AlsB"/>
    <property type="match status" value="1"/>
</dbReference>
<dbReference type="PANTHER" id="PTHR30345">
    <property type="entry name" value="RIBOSE-5-PHOSPHATE ISOMERASE B"/>
    <property type="match status" value="1"/>
</dbReference>
<feature type="binding site" evidence="3">
    <location>
        <position position="140"/>
    </location>
    <ligand>
        <name>D-ribulose 5-phosphate</name>
        <dbReference type="ChEBI" id="CHEBI:58121"/>
    </ligand>
</feature>
<dbReference type="Proteomes" id="UP000216446">
    <property type="component" value="Unassembled WGS sequence"/>
</dbReference>
<evidence type="ECO:0000256" key="3">
    <source>
        <dbReference type="PIRSR" id="PIRSR005384-2"/>
    </source>
</evidence>
<organism evidence="4 5">
    <name type="scientific">Rubricoccus marinus</name>
    <dbReference type="NCBI Taxonomy" id="716817"/>
    <lineage>
        <taxon>Bacteria</taxon>
        <taxon>Pseudomonadati</taxon>
        <taxon>Rhodothermota</taxon>
        <taxon>Rhodothermia</taxon>
        <taxon>Rhodothermales</taxon>
        <taxon>Rubricoccaceae</taxon>
        <taxon>Rubricoccus</taxon>
    </lineage>
</organism>
<evidence type="ECO:0000313" key="5">
    <source>
        <dbReference type="Proteomes" id="UP000216446"/>
    </source>
</evidence>
<comment type="caution">
    <text evidence="4">The sequence shown here is derived from an EMBL/GenBank/DDBJ whole genome shotgun (WGS) entry which is preliminary data.</text>
</comment>
<feature type="binding site" evidence="3">
    <location>
        <position position="113"/>
    </location>
    <ligand>
        <name>D-ribulose 5-phosphate</name>
        <dbReference type="ChEBI" id="CHEBI:58121"/>
    </ligand>
</feature>